<keyword evidence="4" id="KW-0472">Membrane</keyword>
<organism evidence="6 7">
    <name type="scientific">Pogonophryne albipinna</name>
    <dbReference type="NCBI Taxonomy" id="1090488"/>
    <lineage>
        <taxon>Eukaryota</taxon>
        <taxon>Metazoa</taxon>
        <taxon>Chordata</taxon>
        <taxon>Craniata</taxon>
        <taxon>Vertebrata</taxon>
        <taxon>Euteleostomi</taxon>
        <taxon>Actinopterygii</taxon>
        <taxon>Neopterygii</taxon>
        <taxon>Teleostei</taxon>
        <taxon>Neoteleostei</taxon>
        <taxon>Acanthomorphata</taxon>
        <taxon>Eupercaria</taxon>
        <taxon>Perciformes</taxon>
        <taxon>Notothenioidei</taxon>
        <taxon>Pogonophryne</taxon>
    </lineage>
</organism>
<dbReference type="GO" id="GO:0005886">
    <property type="term" value="C:plasma membrane"/>
    <property type="evidence" value="ECO:0007669"/>
    <property type="project" value="TreeGrafter"/>
</dbReference>
<dbReference type="Proteomes" id="UP001219934">
    <property type="component" value="Unassembled WGS sequence"/>
</dbReference>
<evidence type="ECO:0000256" key="2">
    <source>
        <dbReference type="ARBA" id="ARBA00022832"/>
    </source>
</evidence>
<dbReference type="InterPro" id="IPR042099">
    <property type="entry name" value="ANL_N_sf"/>
</dbReference>
<feature type="transmembrane region" description="Helical" evidence="4">
    <location>
        <begin position="12"/>
        <end position="35"/>
    </location>
</feature>
<reference evidence="6" key="1">
    <citation type="submission" date="2022-11" db="EMBL/GenBank/DDBJ databases">
        <title>Chromosome-level genome of Pogonophryne albipinna.</title>
        <authorList>
            <person name="Jo E."/>
        </authorList>
    </citation>
    <scope>NUCLEOTIDE SEQUENCE</scope>
    <source>
        <strain evidence="6">SGF0006</strain>
        <tissue evidence="6">Muscle</tissue>
    </source>
</reference>
<keyword evidence="1" id="KW-0436">Ligase</keyword>
<dbReference type="InterPro" id="IPR000873">
    <property type="entry name" value="AMP-dep_synth/lig_dom"/>
</dbReference>
<dbReference type="EMBL" id="JAPTMU010000011">
    <property type="protein sequence ID" value="KAJ4935110.1"/>
    <property type="molecule type" value="Genomic_DNA"/>
</dbReference>
<dbReference type="GO" id="GO:0035336">
    <property type="term" value="P:long-chain fatty-acyl-CoA metabolic process"/>
    <property type="evidence" value="ECO:0007669"/>
    <property type="project" value="TreeGrafter"/>
</dbReference>
<evidence type="ECO:0000256" key="1">
    <source>
        <dbReference type="ARBA" id="ARBA00022598"/>
    </source>
</evidence>
<keyword evidence="4" id="KW-0812">Transmembrane</keyword>
<dbReference type="EC" id="6.2.1.3" evidence="3"/>
<dbReference type="PANTHER" id="PTHR43272">
    <property type="entry name" value="LONG-CHAIN-FATTY-ACID--COA LIGASE"/>
    <property type="match status" value="1"/>
</dbReference>
<keyword evidence="4" id="KW-1133">Transmembrane helix</keyword>
<protein>
    <recommendedName>
        <fullName evidence="3">long-chain-fatty-acid--CoA ligase</fullName>
        <ecNumber evidence="3">6.2.1.3</ecNumber>
    </recommendedName>
</protein>
<dbReference type="SUPFAM" id="SSF56801">
    <property type="entry name" value="Acetyl-CoA synthetase-like"/>
    <property type="match status" value="1"/>
</dbReference>
<name>A0AAD6AZQ7_9TELE</name>
<dbReference type="GO" id="GO:0030182">
    <property type="term" value="P:neuron differentiation"/>
    <property type="evidence" value="ECO:0007669"/>
    <property type="project" value="TreeGrafter"/>
</dbReference>
<evidence type="ECO:0000256" key="4">
    <source>
        <dbReference type="SAM" id="Phobius"/>
    </source>
</evidence>
<dbReference type="AlphaFoldDB" id="A0AAD6AZQ7"/>
<dbReference type="GO" id="GO:0004467">
    <property type="term" value="F:long-chain fatty acid-CoA ligase activity"/>
    <property type="evidence" value="ECO:0007669"/>
    <property type="project" value="UniProtKB-EC"/>
</dbReference>
<dbReference type="Gene3D" id="3.40.50.12780">
    <property type="entry name" value="N-terminal domain of ligase-like"/>
    <property type="match status" value="1"/>
</dbReference>
<evidence type="ECO:0000259" key="5">
    <source>
        <dbReference type="Pfam" id="PF00501"/>
    </source>
</evidence>
<comment type="caution">
    <text evidence="6">The sequence shown here is derived from an EMBL/GenBank/DDBJ whole genome shotgun (WGS) entry which is preliminary data.</text>
</comment>
<keyword evidence="2" id="KW-0276">Fatty acid metabolism</keyword>
<evidence type="ECO:0000313" key="7">
    <source>
        <dbReference type="Proteomes" id="UP001219934"/>
    </source>
</evidence>
<evidence type="ECO:0000256" key="3">
    <source>
        <dbReference type="ARBA" id="ARBA00026121"/>
    </source>
</evidence>
<evidence type="ECO:0000313" key="6">
    <source>
        <dbReference type="EMBL" id="KAJ4935110.1"/>
    </source>
</evidence>
<accession>A0AAD6AZQ7</accession>
<sequence>MKLKEDLSPVLLLVFHLAVWIYSFLSFLPSVFLGWMSTLDDGVRYGSEEDRAKRMKACSEPGRPEGPYRAVRATKRLEATLRPGVQTLDKMFELSARRFPHRHCLGTREVISEVDERQGNGKLFKKVILGEYRWLSYQDVFSAASQLGSGLASLGQRQKNNIAIFCETRAEWIVAAQACFMHNFPGECL</sequence>
<dbReference type="PANTHER" id="PTHR43272:SF96">
    <property type="entry name" value="ACYL-COA SYNTHETASE LONG CHAIN FAMILY MEMBER 3A"/>
    <property type="match status" value="1"/>
</dbReference>
<dbReference type="GO" id="GO:0005811">
    <property type="term" value="C:lipid droplet"/>
    <property type="evidence" value="ECO:0007669"/>
    <property type="project" value="TreeGrafter"/>
</dbReference>
<keyword evidence="2" id="KW-0443">Lipid metabolism</keyword>
<proteinExistence type="predicted"/>
<dbReference type="Pfam" id="PF00501">
    <property type="entry name" value="AMP-binding"/>
    <property type="match status" value="1"/>
</dbReference>
<gene>
    <name evidence="6" type="ORF">JOQ06_016646</name>
</gene>
<keyword evidence="7" id="KW-1185">Reference proteome</keyword>
<feature type="domain" description="AMP-dependent synthetase/ligase" evidence="5">
    <location>
        <begin position="126"/>
        <end position="182"/>
    </location>
</feature>
<dbReference type="GO" id="GO:0005783">
    <property type="term" value="C:endoplasmic reticulum"/>
    <property type="evidence" value="ECO:0007669"/>
    <property type="project" value="TreeGrafter"/>
</dbReference>